<evidence type="ECO:0000256" key="1">
    <source>
        <dbReference type="ARBA" id="ARBA00010928"/>
    </source>
</evidence>
<evidence type="ECO:0000259" key="6">
    <source>
        <dbReference type="Pfam" id="PF01408"/>
    </source>
</evidence>
<dbReference type="Gene3D" id="3.40.50.720">
    <property type="entry name" value="NAD(P)-binding Rossmann-like Domain"/>
    <property type="match status" value="1"/>
</dbReference>
<dbReference type="AlphaFoldDB" id="A0A6V8H315"/>
<feature type="domain" description="Gfo/Idh/MocA-like oxidoreductase N-terminal" evidence="6">
    <location>
        <begin position="25"/>
        <end position="124"/>
    </location>
</feature>
<evidence type="ECO:0000313" key="8">
    <source>
        <dbReference type="Proteomes" id="UP000053095"/>
    </source>
</evidence>
<accession>A0A6V8H315</accession>
<dbReference type="PANTHER" id="PTHR22604">
    <property type="entry name" value="OXIDOREDUCTASES"/>
    <property type="match status" value="1"/>
</dbReference>
<comment type="similarity">
    <text evidence="1">Belongs to the Gfo/Idh/MocA family.</text>
</comment>
<evidence type="ECO:0000256" key="2">
    <source>
        <dbReference type="ARBA" id="ARBA00023002"/>
    </source>
</evidence>
<dbReference type="InterPro" id="IPR000683">
    <property type="entry name" value="Gfo/Idh/MocA-like_OxRdtase_N"/>
</dbReference>
<evidence type="ECO:0000256" key="5">
    <source>
        <dbReference type="ARBA" id="ARBA00049233"/>
    </source>
</evidence>
<dbReference type="EMBL" id="DF933813">
    <property type="protein sequence ID" value="GAM35233.1"/>
    <property type="molecule type" value="Genomic_DNA"/>
</dbReference>
<keyword evidence="8" id="KW-1185">Reference proteome</keyword>
<proteinExistence type="inferred from homology"/>
<dbReference type="InterPro" id="IPR050984">
    <property type="entry name" value="Gfo/Idh/MocA_domain"/>
</dbReference>
<evidence type="ECO:0000313" key="7">
    <source>
        <dbReference type="EMBL" id="GAM35233.1"/>
    </source>
</evidence>
<dbReference type="EC" id="1.1.1.179" evidence="3"/>
<name>A0A6V8H315_TALPI</name>
<dbReference type="Gene3D" id="3.30.360.10">
    <property type="entry name" value="Dihydrodipicolinate Reductase, domain 2"/>
    <property type="match status" value="1"/>
</dbReference>
<dbReference type="SUPFAM" id="SSF51735">
    <property type="entry name" value="NAD(P)-binding Rossmann-fold domains"/>
    <property type="match status" value="1"/>
</dbReference>
<dbReference type="Proteomes" id="UP000053095">
    <property type="component" value="Unassembled WGS sequence"/>
</dbReference>
<dbReference type="InterPro" id="IPR036291">
    <property type="entry name" value="NAD(P)-bd_dom_sf"/>
</dbReference>
<dbReference type="Pfam" id="PF01408">
    <property type="entry name" value="GFO_IDH_MocA"/>
    <property type="match status" value="1"/>
</dbReference>
<gene>
    <name evidence="7" type="ORF">TCE0_017f03408</name>
</gene>
<comment type="caution">
    <text evidence="7">The sequence shown here is derived from an EMBL/GenBank/DDBJ whole genome shotgun (WGS) entry which is preliminary data.</text>
</comment>
<keyword evidence="2" id="KW-0560">Oxidoreductase</keyword>
<evidence type="ECO:0000256" key="3">
    <source>
        <dbReference type="ARBA" id="ARBA00038984"/>
    </source>
</evidence>
<dbReference type="PANTHER" id="PTHR22604:SF105">
    <property type="entry name" value="TRANS-1,2-DIHYDROBENZENE-1,2-DIOL DEHYDROGENASE"/>
    <property type="match status" value="1"/>
</dbReference>
<reference evidence="8" key="1">
    <citation type="journal article" date="2015" name="Genome Announc.">
        <title>Draft genome sequence of Talaromyces cellulolyticus strain Y-94, a source of lignocellulosic biomass-degrading enzymes.</title>
        <authorList>
            <person name="Fujii T."/>
            <person name="Koike H."/>
            <person name="Sawayama S."/>
            <person name="Yano S."/>
            <person name="Inoue H."/>
        </authorList>
    </citation>
    <scope>NUCLEOTIDE SEQUENCE [LARGE SCALE GENOMIC DNA]</scope>
    <source>
        <strain evidence="8">Y-94</strain>
    </source>
</reference>
<organism evidence="7 8">
    <name type="scientific">Talaromyces pinophilus</name>
    <name type="common">Penicillium pinophilum</name>
    <dbReference type="NCBI Taxonomy" id="128442"/>
    <lineage>
        <taxon>Eukaryota</taxon>
        <taxon>Fungi</taxon>
        <taxon>Dikarya</taxon>
        <taxon>Ascomycota</taxon>
        <taxon>Pezizomycotina</taxon>
        <taxon>Eurotiomycetes</taxon>
        <taxon>Eurotiomycetidae</taxon>
        <taxon>Eurotiales</taxon>
        <taxon>Trichocomaceae</taxon>
        <taxon>Talaromyces</taxon>
        <taxon>Talaromyces sect. Talaromyces</taxon>
    </lineage>
</organism>
<dbReference type="GO" id="GO:0047837">
    <property type="term" value="F:D-xylose 1-dehydrogenase (NADP+) activity"/>
    <property type="evidence" value="ECO:0007669"/>
    <property type="project" value="UniProtKB-EC"/>
</dbReference>
<comment type="catalytic activity">
    <reaction evidence="5">
        <text>D-xylose + NADP(+) = D-xylono-1,5-lactone + NADPH + H(+)</text>
        <dbReference type="Rhea" id="RHEA:22000"/>
        <dbReference type="ChEBI" id="CHEBI:15378"/>
        <dbReference type="ChEBI" id="CHEBI:15867"/>
        <dbReference type="ChEBI" id="CHEBI:53455"/>
        <dbReference type="ChEBI" id="CHEBI:57783"/>
        <dbReference type="ChEBI" id="CHEBI:58349"/>
        <dbReference type="EC" id="1.1.1.179"/>
    </reaction>
</comment>
<protein>
    <recommendedName>
        <fullName evidence="3">D-xylose 1-dehydrogenase (NADP(+), D-xylono-1,5-lactone-forming)</fullName>
        <ecNumber evidence="3">1.1.1.179</ecNumber>
    </recommendedName>
    <alternativeName>
        <fullName evidence="4">D-xylose-NADP dehydrogenase</fullName>
    </alternativeName>
</protein>
<sequence>MLEMFRRIYESFISPPEVPKGENPLRFGVLGASDIAPMSLILPAKTHPEVVIACVAARDRARAEKYAKKHGIEGVHDTYQDCIYIPLPNPYHYEWAIRAIKAGKHVLLEKPCTSNGPEARRLFESPAVTAPNAPVLLEAFHYTFHPMWQTFMHLIHHDPLAGPVKSAASYFYIPRGYFGKDDIRFRGMLGDSRPVVENVEFRRISKSDHRDKEAEDLEQIDEAVTATFRSKTGAVGRLDADLCLASSFLGVKMPRMGWPKCVAELKEKDRETTVVESWTKKNTIKAYDWLDESDGRPGGASWSTYRYQLEEFVNRVRGRKGTGVWVEHQSSMDQMAVLDEMYEKGGLKVRPSREIDLVD</sequence>
<evidence type="ECO:0000256" key="4">
    <source>
        <dbReference type="ARBA" id="ARBA00042988"/>
    </source>
</evidence>
<dbReference type="GO" id="GO:0000166">
    <property type="term" value="F:nucleotide binding"/>
    <property type="evidence" value="ECO:0007669"/>
    <property type="project" value="InterPro"/>
</dbReference>